<evidence type="ECO:0000313" key="1">
    <source>
        <dbReference type="EMBL" id="OPJ63671.1"/>
    </source>
</evidence>
<reference evidence="1 2" key="1">
    <citation type="submission" date="2017-03" db="EMBL/GenBank/DDBJ databases">
        <title>Genome sequence of Clostridium chromiireducens DSM 23318.</title>
        <authorList>
            <person name="Poehlein A."/>
            <person name="Daniel R."/>
        </authorList>
    </citation>
    <scope>NUCLEOTIDE SEQUENCE [LARGE SCALE GENOMIC DNA]</scope>
    <source>
        <strain evidence="1 2">DSM 23318</strain>
    </source>
</reference>
<proteinExistence type="predicted"/>
<gene>
    <name evidence="1" type="ORF">CLCHR_14860</name>
</gene>
<comment type="caution">
    <text evidence="1">The sequence shown here is derived from an EMBL/GenBank/DDBJ whole genome shotgun (WGS) entry which is preliminary data.</text>
</comment>
<keyword evidence="2" id="KW-1185">Reference proteome</keyword>
<protein>
    <submittedName>
        <fullName evidence="1">Uncharacterized protein</fullName>
    </submittedName>
</protein>
<name>A0A1V4IUF2_9CLOT</name>
<dbReference type="AlphaFoldDB" id="A0A1V4IUF2"/>
<dbReference type="STRING" id="225345.CLCHR_14860"/>
<organism evidence="1 2">
    <name type="scientific">Clostridium chromiireducens</name>
    <dbReference type="NCBI Taxonomy" id="225345"/>
    <lineage>
        <taxon>Bacteria</taxon>
        <taxon>Bacillati</taxon>
        <taxon>Bacillota</taxon>
        <taxon>Clostridia</taxon>
        <taxon>Eubacteriales</taxon>
        <taxon>Clostridiaceae</taxon>
        <taxon>Clostridium</taxon>
    </lineage>
</organism>
<dbReference type="OrthoDB" id="564699at2"/>
<accession>A0A1V4IUF2</accession>
<evidence type="ECO:0000313" key="2">
    <source>
        <dbReference type="Proteomes" id="UP000191056"/>
    </source>
</evidence>
<dbReference type="EMBL" id="MZGT01000016">
    <property type="protein sequence ID" value="OPJ63671.1"/>
    <property type="molecule type" value="Genomic_DNA"/>
</dbReference>
<dbReference type="RefSeq" id="WP_079439059.1">
    <property type="nucleotide sequence ID" value="NZ_MZGT01000016.1"/>
</dbReference>
<sequence>MTVNATYYAGGTGYTPADMMQRDADWISPGVLSSGDLVVAQTATASMNITVSGAAQGQTGGNAWLPNGYRVFNDSLATLGISAADTTNPRIDLVVIVIDTTVNPYVPQLKVIKGTAAASPSVPALPTGFVGIALAQVRVNANATSITSANITDVRAIAGLVSQFGGEKIASSLSELNNDRIYNCGSTSGTNAYTITNSDITAYADGLTVRVKIGNSSTGASTLNINGLGAKTILDTLGNPIVSGGLKAGLPYHLCYNGTNFIVLGKGGGGDATAAQILLGKKATVDSGQVTGTLDLTNLVTGNIKSGVKINGVSGKASVVDTSDALATAAQILSGASAYVNGIKIDGTIPLMGDEEFAGWRRASLGIASVDGRIHLAIPDGYYNGAGNNGLQGVFYDDANFNAGNILNGVTIAGLTGSATIETLGGHSSASGTFVLTTGDYTVQSVTLSFVPTVVIVYYQSSWSGAKTIWASTFGGTTSSLRDTSTPGTSRATLTVNSNVVSLKLDTSQFGATYSWVAIKI</sequence>
<dbReference type="Proteomes" id="UP000191056">
    <property type="component" value="Unassembled WGS sequence"/>
</dbReference>